<gene>
    <name evidence="2" type="ORF">GDO78_011238</name>
</gene>
<organism evidence="2 3">
    <name type="scientific">Eleutherodactylus coqui</name>
    <name type="common">Puerto Rican coqui</name>
    <dbReference type="NCBI Taxonomy" id="57060"/>
    <lineage>
        <taxon>Eukaryota</taxon>
        <taxon>Metazoa</taxon>
        <taxon>Chordata</taxon>
        <taxon>Craniata</taxon>
        <taxon>Vertebrata</taxon>
        <taxon>Euteleostomi</taxon>
        <taxon>Amphibia</taxon>
        <taxon>Batrachia</taxon>
        <taxon>Anura</taxon>
        <taxon>Neobatrachia</taxon>
        <taxon>Hyloidea</taxon>
        <taxon>Eleutherodactylidae</taxon>
        <taxon>Eleutherodactylinae</taxon>
        <taxon>Eleutherodactylus</taxon>
        <taxon>Eleutherodactylus</taxon>
    </lineage>
</organism>
<feature type="transmembrane region" description="Helical" evidence="1">
    <location>
        <begin position="2715"/>
        <end position="2739"/>
    </location>
</feature>
<evidence type="ECO:0000313" key="3">
    <source>
        <dbReference type="Proteomes" id="UP000770717"/>
    </source>
</evidence>
<proteinExistence type="predicted"/>
<evidence type="ECO:0000256" key="1">
    <source>
        <dbReference type="SAM" id="Phobius"/>
    </source>
</evidence>
<dbReference type="Proteomes" id="UP000770717">
    <property type="component" value="Unassembled WGS sequence"/>
</dbReference>
<protein>
    <submittedName>
        <fullName evidence="2">Uncharacterized protein</fullName>
    </submittedName>
</protein>
<dbReference type="InterPro" id="IPR009030">
    <property type="entry name" value="Growth_fac_rcpt_cys_sf"/>
</dbReference>
<comment type="caution">
    <text evidence="2">The sequence shown here is derived from an EMBL/GenBank/DDBJ whole genome shotgun (WGS) entry which is preliminary data.</text>
</comment>
<dbReference type="SMART" id="SM01411">
    <property type="entry name" value="Ephrin_rec_like"/>
    <property type="match status" value="35"/>
</dbReference>
<keyword evidence="1" id="KW-0472">Membrane</keyword>
<dbReference type="OrthoDB" id="439917at2759"/>
<name>A0A8J6F8F2_ELECQ</name>
<dbReference type="SUPFAM" id="SSF57184">
    <property type="entry name" value="Growth factor receptor domain"/>
    <property type="match status" value="9"/>
</dbReference>
<reference evidence="2" key="1">
    <citation type="thesis" date="2020" institute="ProQuest LLC" country="789 East Eisenhower Parkway, Ann Arbor, MI, USA">
        <title>Comparative Genomics and Chromosome Evolution.</title>
        <authorList>
            <person name="Mudd A.B."/>
        </authorList>
    </citation>
    <scope>NUCLEOTIDE SEQUENCE</scope>
    <source>
        <strain evidence="2">HN-11 Male</strain>
        <tissue evidence="2">Kidney and liver</tissue>
    </source>
</reference>
<dbReference type="PANTHER" id="PTHR46104:SF1">
    <property type="entry name" value="GENE 9195-RELATED"/>
    <property type="match status" value="1"/>
</dbReference>
<evidence type="ECO:0000313" key="2">
    <source>
        <dbReference type="EMBL" id="KAG9482440.1"/>
    </source>
</evidence>
<dbReference type="EMBL" id="WNTK01000006">
    <property type="protein sequence ID" value="KAG9482440.1"/>
    <property type="molecule type" value="Genomic_DNA"/>
</dbReference>
<dbReference type="PANTHER" id="PTHR46104">
    <property type="entry name" value="GENE 9195-RELATED-RELATED"/>
    <property type="match status" value="1"/>
</dbReference>
<dbReference type="Gene3D" id="2.10.50.10">
    <property type="entry name" value="Tumor Necrosis Factor Receptor, subunit A, domain 2"/>
    <property type="match status" value="14"/>
</dbReference>
<keyword evidence="1" id="KW-0812">Transmembrane</keyword>
<accession>A0A8J6F8F2</accession>
<sequence length="2777" mass="293666">MATKWVMRIEECSLCPAGYYCLSNTSYPIPCPPGSYNPLEGQDEVVDCTPCPAGSACTRSGLTQPDTDCSPGYEPSLAPSTSVLLAHGATGPAWHLTENVIHVLLAGSAWPELKLPLESAALDTSVPRDAGSSICLPCLAGHYCNQDRTSRERMMQLLCPAGTVCSKGMAVFPGEDYICPQGYYCPEGSQEAKPCPNGTYGFQTGLEGLEDCLLCPEGNYCYQEGQSGIPSPNGLCPPGYYCPAGTGSPMSYPCQPGTYWNMTKQGVEISVCLPCPAGFFCDMPSLTAPKICPAGFYCHQGSSNPQPCPEGTYGPREESSTEDGCLTCEPGKFCSGVGLSTISGNCQEGFYCSERSTSATPSGGICPAGSYCPASSAWPVLCPPGTYSNQVGLTEVSQCLICPPGMFCNGDGGSSPTGNCTAGYYCTEGSSSPVQQEVKQGYYSMAGAFRPEPCPPGTFQPLPARSSCTLCPPGNFCNASSLSEVFSCPQGHFCPAGSQSVCSICPVGHSCLSGDILLCPLGYFCPEGMNTGPIPCPPGTFSSVTGLTNADGCLPCPPGMFCSNWGSRTVSGSCDPGFFCTGVFSGEGGSCPRGHYCPAGSSHPYACPAGTYNNLTHQQDCLPCPAGYSCAGNSSDYSAFPCPAGFYCPGGTQHSYQFPCPRGYYNPDPSSHSIDSCLPCTPGHYCGEEGLSAVSGMCDPGWFCVSAAWTPQPFDLDNYTSANCLCPATSTGGKCLPGFYCPEGTTEPIPCPPGFYCENAGLGSPSGECSAGFFCTGGTKTPRPLDGLQGNICPPSTFCPNGSHYPQLCPPGTFSAEYSLGNVSECKPCPPGLYCNGSGMVSPTGRCSEGYFCELRAQPVRDYTQFRCPKGYFCPPGTQFGTQHGCPEGTYGPRRGLSSITDCALCPPGRFCKGSGQATPTGNCSSGYWCKEGATDEHPQDGLSGDICPPGHYCPEGFYCPQGTALDWRPCRPGTYSSELGLENSAGCRVCDGGKYCMSPNSSGVTGDCAEGYYCTAGSQQAEPDEERPGSAGPCPPGHFCPRGSVIPTPCPLGTFSSRIKLHSEAGCLPCVAGHYCDSPGLLLPTGPCTEGFYCISSSISSQLFSVSPMGGPCPTGHFCPVGSSAPQPCPPGTFNSIERQGACQPCTEGFFCLNNTSSLEGKECPPGFYCPTGTLFPGQFPCPRGTYNLQRGSHLLEDCLPCDPGHYCDTPGQTQVSGLCSEGYFCAQSAKTSTPNEGNLGDVCPSGHYCPAGSAIPHPCPAGSYSNTSGNVGPEACVPCESELLCPVGHHCPPGSSEPRACPMGQFQDKTGQSQCEECPVGYFCVEGTEYGRQHPCPAGTYSNLTRLTSAEECSPCPGGWFCARPEKCLPGYYCTLNAQLPNPADGSSGGLCPAGYYCPLGSRAPLPCPPGAFQPYLGMSSLDSCLPCPAGKFCRGEALSHISGFFQDLEKESSCKICPPRFYCDTSELGGVVNPQPCPAAGELHIQPAQSSHTCRSVLLETHRSTAECRSCPSGFYCADEGLTEPSGRCLLGYWCIGRAETSNPTDGVTGNVCPAGKFCENGDISGDCQAGYFCDVQSFRSDQTLCPPGCYCPEGTSSPVPCDTGTYAPLSGNKAPDDCRPCPSGHFCNGKLLYRILLGESTGISMPSLCPSGHYCPQGASFITVYPCPSGTYGPKTGASSISDCESCPAGMYCSSEGLSKPTGYCYAGYYCSQGAINPTPITPRNDICPVGHFCPNGTRSPVPCPPGSFSMAAGLSTLEECQPCPAGHYCPQAGLSDPSLALPCSPGYVCREGSSVPCPSDDLHGYRCPAGFYCPSGASIEIPCDPVTFSPMSGSSMCLPCPAGSSCMHVSTVEPLSCPRGHYCPAMTAVPIPCPAGTFNPIEGVLTLASCRRCPAGRYCRGEANSEPDGLCSAGFYCEGEAADKIPQKTTRFPLNGPCPAGHYCPEGTLSPKPCPVGTLKNATGGSSTDSCVPCYAGYFCASVGLTSPTGLCSAGFFCPGNFTSTSPTAFLCPKGHFCTAGSSHPLPCPTGQYQPNTGSHSCTPCQPGFYCQEAVAGHPQPCPPYSYCPAGTLYPLPCPNGTYTSMEMSGLREKGECLPCPPGHYCRGGKLQGPCAAGHFCLSGSSEYTPYVQNFSRSSLTECSWGQMCFYCQEGTVSPTPCPTNTVRSSPGGRHRDDCVACPRGYWCKEGNPVLVLCPPGHYCSGENRNNSGHTAEPQECPVHTYRALAGAERAADCQSCPPGYFCKLPGTVMYEDYPCPPGYWCPGTSDPLACPAGTLRTEPGAASIQDCEICPDGYYCPNPAVTLEVNIIGIPCRSGYECPSGSISESSCRAGSYCTPRTGIPPLCPSGFFCPEGSTTYNTSSKNCVCRGLNRSFQESDGSCICQAGFVFYDNREKQRSDSNSDLDCQPQVEERCSSAEVRLSATRKCVSPERYDCTPSCGLQGGELSAELGICHCSQYVSAEELCDRFCLMKVPRISMSFGSNMQFQLQIEESERRRSRNLEVLNVLGPDHHVWSSEQVHLVLFSPSGVFGVILSSTQVIEVFLTGDSWSVPTPRKSRAGDQVQSSTGLASLPRIPNPILCLKEGDVVLFQLSISPNDRMSSHYPLYQKDHLFNTNPHWDFGAFRRLDHLIRETHINVSRFAHVFTDPGTYVFLDNGIKDRFLFVMVKDNNVYCDPAASRIQPSSPYQLVKQGIVTQHKLNLAPNWAAILGILLLLFIIMVTLLVLTLVLRPSLFTPRPLKSWKPRWRSLGEPYIPPEYVLTKDRLYW</sequence>
<keyword evidence="1" id="KW-1133">Transmembrane helix</keyword>
<keyword evidence="3" id="KW-1185">Reference proteome</keyword>